<dbReference type="EMBL" id="KZ451936">
    <property type="protein sequence ID" value="PKA60559.1"/>
    <property type="molecule type" value="Genomic_DNA"/>
</dbReference>
<keyword evidence="2" id="KW-1185">Reference proteome</keyword>
<sequence length="87" mass="9388">MRDWLWDDLQEKRFPIPLTAACFESALRSLKKGMVCGDSVVLKAFGFPGSSRGRESLLGTPVLPGLQPVGCTSGYLMVPSSKCEVPA</sequence>
<dbReference type="AlphaFoldDB" id="A0A2I0AYF9"/>
<evidence type="ECO:0000313" key="1">
    <source>
        <dbReference type="EMBL" id="PKA60559.1"/>
    </source>
</evidence>
<accession>A0A2I0AYF9</accession>
<proteinExistence type="predicted"/>
<organism evidence="1 2">
    <name type="scientific">Apostasia shenzhenica</name>
    <dbReference type="NCBI Taxonomy" id="1088818"/>
    <lineage>
        <taxon>Eukaryota</taxon>
        <taxon>Viridiplantae</taxon>
        <taxon>Streptophyta</taxon>
        <taxon>Embryophyta</taxon>
        <taxon>Tracheophyta</taxon>
        <taxon>Spermatophyta</taxon>
        <taxon>Magnoliopsida</taxon>
        <taxon>Liliopsida</taxon>
        <taxon>Asparagales</taxon>
        <taxon>Orchidaceae</taxon>
        <taxon>Apostasioideae</taxon>
        <taxon>Apostasia</taxon>
    </lineage>
</organism>
<name>A0A2I0AYF9_9ASPA</name>
<protein>
    <submittedName>
        <fullName evidence="1">Uncharacterized protein</fullName>
    </submittedName>
</protein>
<evidence type="ECO:0000313" key="2">
    <source>
        <dbReference type="Proteomes" id="UP000236161"/>
    </source>
</evidence>
<dbReference type="Proteomes" id="UP000236161">
    <property type="component" value="Unassembled WGS sequence"/>
</dbReference>
<gene>
    <name evidence="1" type="ORF">AXF42_Ash019452</name>
</gene>
<reference evidence="1 2" key="1">
    <citation type="journal article" date="2017" name="Nature">
        <title>The Apostasia genome and the evolution of orchids.</title>
        <authorList>
            <person name="Zhang G.Q."/>
            <person name="Liu K.W."/>
            <person name="Li Z."/>
            <person name="Lohaus R."/>
            <person name="Hsiao Y.Y."/>
            <person name="Niu S.C."/>
            <person name="Wang J.Y."/>
            <person name="Lin Y.C."/>
            <person name="Xu Q."/>
            <person name="Chen L.J."/>
            <person name="Yoshida K."/>
            <person name="Fujiwara S."/>
            <person name="Wang Z.W."/>
            <person name="Zhang Y.Q."/>
            <person name="Mitsuda N."/>
            <person name="Wang M."/>
            <person name="Liu G.H."/>
            <person name="Pecoraro L."/>
            <person name="Huang H.X."/>
            <person name="Xiao X.J."/>
            <person name="Lin M."/>
            <person name="Wu X.Y."/>
            <person name="Wu W.L."/>
            <person name="Chen Y.Y."/>
            <person name="Chang S.B."/>
            <person name="Sakamoto S."/>
            <person name="Ohme-Takagi M."/>
            <person name="Yagi M."/>
            <person name="Zeng S.J."/>
            <person name="Shen C.Y."/>
            <person name="Yeh C.M."/>
            <person name="Luo Y.B."/>
            <person name="Tsai W.C."/>
            <person name="Van de Peer Y."/>
            <person name="Liu Z.J."/>
        </authorList>
    </citation>
    <scope>NUCLEOTIDE SEQUENCE [LARGE SCALE GENOMIC DNA]</scope>
    <source>
        <strain evidence="2">cv. Shenzhen</strain>
        <tissue evidence="1">Stem</tissue>
    </source>
</reference>